<gene>
    <name evidence="1" type="ORF">Eint_051115</name>
</gene>
<dbReference type="RefSeq" id="XP_009161848.1">
    <property type="nucleotide sequence ID" value="XM_009163584.1"/>
</dbReference>
<dbReference type="Proteomes" id="UP000002313">
    <property type="component" value="Chromosome V"/>
</dbReference>
<dbReference type="AlphaFoldDB" id="W8P8Y8"/>
<dbReference type="Gene3D" id="1.10.246.60">
    <property type="entry name" value="Eukaryotic translation initiation factor 3 like domains"/>
    <property type="match status" value="1"/>
</dbReference>
<dbReference type="GeneID" id="20314035"/>
<dbReference type="KEGG" id="ein:Eint_051115"/>
<evidence type="ECO:0000313" key="2">
    <source>
        <dbReference type="Proteomes" id="UP000002313"/>
    </source>
</evidence>
<organism evidence="1 2">
    <name type="scientific">Encephalitozoon intestinalis (strain ATCC 50506)</name>
    <name type="common">Microsporidian parasite</name>
    <name type="synonym">Septata intestinalis</name>
    <dbReference type="NCBI Taxonomy" id="876142"/>
    <lineage>
        <taxon>Eukaryota</taxon>
        <taxon>Fungi</taxon>
        <taxon>Fungi incertae sedis</taxon>
        <taxon>Microsporidia</taxon>
        <taxon>Unikaryonidae</taxon>
        <taxon>Encephalitozoon</taxon>
    </lineage>
</organism>
<keyword evidence="2" id="KW-1185">Reference proteome</keyword>
<dbReference type="InterPro" id="IPR023194">
    <property type="entry name" value="eIF3-like_dom_sf"/>
</dbReference>
<dbReference type="HOGENOM" id="CLU_2483350_0_0_1"/>
<proteinExistence type="predicted"/>
<reference evidence="1 2" key="2">
    <citation type="journal article" date="2012" name="Proc. Natl. Acad. Sci. U.S.A.">
        <title>Gain and loss of multiple functionally related, horizontally transferred genes in the reduced genomes of two microsporidian parasites.</title>
        <authorList>
            <person name="Pombert J.-F."/>
            <person name="Selman M."/>
            <person name="Burki F."/>
            <person name="Bardell F.T."/>
            <person name="Farinelli L."/>
            <person name="Solter L.F."/>
            <person name="Whitman D.W."/>
            <person name="Weiss L.M."/>
            <person name="Corradi N."/>
            <person name="Keeling P.J."/>
        </authorList>
    </citation>
    <scope>NUCLEOTIDE SEQUENCE [LARGE SCALE GENOMIC DNA]</scope>
    <source>
        <strain evidence="1 2">ATCC 50506</strain>
    </source>
</reference>
<sequence>MIIADLDRISISSETRPRQQHIEEARKIVKANSKYRGDPGYKHFLDETVKGLCKGCSNEDIFHVIRSLQRMIRPKARILGEDLYYRK</sequence>
<protein>
    <submittedName>
        <fullName evidence="1">Uncharacterized protein</fullName>
    </submittedName>
</protein>
<reference evidence="1 2" key="1">
    <citation type="journal article" date="2010" name="Nat. Commun.">
        <title>The complete sequence of the smallest known nuclear genome from the microsporidian Encephalitozoon intestinalis.</title>
        <authorList>
            <person name="Corradi N."/>
            <person name="Pombert J.-F."/>
            <person name="Farinelli L."/>
            <person name="Didier E.S."/>
            <person name="Keeling P.J."/>
        </authorList>
    </citation>
    <scope>NUCLEOTIDE SEQUENCE [LARGE SCALE GENOMIC DNA]</scope>
    <source>
        <strain evidence="1 2">ATCC 50506</strain>
    </source>
</reference>
<dbReference type="VEuPathDB" id="MicrosporidiaDB:Eint_051115"/>
<dbReference type="OrthoDB" id="2189996at2759"/>
<evidence type="ECO:0000313" key="1">
    <source>
        <dbReference type="EMBL" id="AHL30103.1"/>
    </source>
</evidence>
<dbReference type="EMBL" id="CP001946">
    <property type="protein sequence ID" value="AHL30103.1"/>
    <property type="molecule type" value="Genomic_DNA"/>
</dbReference>
<name>W8P8Y8_ENCIT</name>
<accession>W8P8Y8</accession>